<dbReference type="AlphaFoldDB" id="A0A168N4Q1"/>
<dbReference type="Proteomes" id="UP000076967">
    <property type="component" value="Unassembled WGS sequence"/>
</dbReference>
<dbReference type="InterPro" id="IPR029039">
    <property type="entry name" value="Flavoprotein-like_sf"/>
</dbReference>
<evidence type="ECO:0000256" key="1">
    <source>
        <dbReference type="ARBA" id="ARBA00022630"/>
    </source>
</evidence>
<name>A0A168N4Q1_9BACL</name>
<proteinExistence type="predicted"/>
<keyword evidence="6" id="KW-1185">Reference proteome</keyword>
<dbReference type="STRING" id="494026.PGLA_03800"/>
<organism evidence="5 6">
    <name type="scientific">Paenibacillus glacialis</name>
    <dbReference type="NCBI Taxonomy" id="494026"/>
    <lineage>
        <taxon>Bacteria</taxon>
        <taxon>Bacillati</taxon>
        <taxon>Bacillota</taxon>
        <taxon>Bacilli</taxon>
        <taxon>Bacillales</taxon>
        <taxon>Paenibacillaceae</taxon>
        <taxon>Paenibacillus</taxon>
    </lineage>
</organism>
<reference evidence="5 6" key="1">
    <citation type="submission" date="2016-03" db="EMBL/GenBank/DDBJ databases">
        <title>Draft genome sequence of Paenibacillus glacialis DSM 22343.</title>
        <authorList>
            <person name="Shin S.-K."/>
            <person name="Yi H."/>
        </authorList>
    </citation>
    <scope>NUCLEOTIDE SEQUENCE [LARGE SCALE GENOMIC DNA]</scope>
    <source>
        <strain evidence="5 6">DSM 22343</strain>
    </source>
</reference>
<dbReference type="InterPro" id="IPR051814">
    <property type="entry name" value="NAD(P)H-dep_FMN_reductase"/>
</dbReference>
<feature type="domain" description="NADPH-dependent FMN reductase-like" evidence="4">
    <location>
        <begin position="3"/>
        <end position="144"/>
    </location>
</feature>
<keyword evidence="3" id="KW-0560">Oxidoreductase</keyword>
<dbReference type="InterPro" id="IPR020048">
    <property type="entry name" value="NADPH-dep_FMN_reduc_SsuE"/>
</dbReference>
<sequence length="189" mass="20602">MAKIVIINGNPSLTSRLGAIIDYVEKILGSSGFEVSRIDVAKLPTDDLIHTKFESEHIIKANGLVAEADAVIIASPVYKASYTGVLKTFLDLIPQKGLAGKITLPLFMGGSLAHLLAIDYALKPVLSALGARHILGGVYTVDSQVTRTDKGEMEIAEELRLRLHAELEELANETRLRSEHNNKVYELKV</sequence>
<dbReference type="PANTHER" id="PTHR43408">
    <property type="entry name" value="FMN REDUCTASE (NADPH)"/>
    <property type="match status" value="1"/>
</dbReference>
<dbReference type="Pfam" id="PF03358">
    <property type="entry name" value="FMN_red"/>
    <property type="match status" value="1"/>
</dbReference>
<dbReference type="RefSeq" id="WP_068528924.1">
    <property type="nucleotide sequence ID" value="NZ_LVJH01000003.1"/>
</dbReference>
<dbReference type="NCBIfam" id="TIGR03567">
    <property type="entry name" value="FMN_reduc_SsuE"/>
    <property type="match status" value="1"/>
</dbReference>
<dbReference type="PANTHER" id="PTHR43408:SF1">
    <property type="entry name" value="FMN REDUCTASE (NADPH)"/>
    <property type="match status" value="1"/>
</dbReference>
<dbReference type="InterPro" id="IPR005025">
    <property type="entry name" value="FMN_Rdtase-like_dom"/>
</dbReference>
<evidence type="ECO:0000313" key="5">
    <source>
        <dbReference type="EMBL" id="OAB45385.1"/>
    </source>
</evidence>
<gene>
    <name evidence="5" type="ORF">PGLA_03800</name>
</gene>
<evidence type="ECO:0000256" key="3">
    <source>
        <dbReference type="ARBA" id="ARBA00023002"/>
    </source>
</evidence>
<dbReference type="EMBL" id="LVJH01000003">
    <property type="protein sequence ID" value="OAB45385.1"/>
    <property type="molecule type" value="Genomic_DNA"/>
</dbReference>
<dbReference type="SUPFAM" id="SSF52218">
    <property type="entry name" value="Flavoproteins"/>
    <property type="match status" value="1"/>
</dbReference>
<protein>
    <submittedName>
        <fullName evidence="5">FMN reductase (NADPH)</fullName>
    </submittedName>
</protein>
<dbReference type="GO" id="GO:0046306">
    <property type="term" value="P:alkanesulfonate catabolic process"/>
    <property type="evidence" value="ECO:0007669"/>
    <property type="project" value="InterPro"/>
</dbReference>
<evidence type="ECO:0000259" key="4">
    <source>
        <dbReference type="Pfam" id="PF03358"/>
    </source>
</evidence>
<dbReference type="Gene3D" id="3.40.50.360">
    <property type="match status" value="1"/>
</dbReference>
<keyword evidence="1" id="KW-0285">Flavoprotein</keyword>
<evidence type="ECO:0000256" key="2">
    <source>
        <dbReference type="ARBA" id="ARBA00022643"/>
    </source>
</evidence>
<dbReference type="GO" id="GO:0008752">
    <property type="term" value="F:FMN reductase [NAD(P)H] activity"/>
    <property type="evidence" value="ECO:0007669"/>
    <property type="project" value="InterPro"/>
</dbReference>
<evidence type="ECO:0000313" key="6">
    <source>
        <dbReference type="Proteomes" id="UP000076967"/>
    </source>
</evidence>
<accession>A0A168N4Q1</accession>
<keyword evidence="2" id="KW-0288">FMN</keyword>
<dbReference type="OrthoDB" id="1643408at2"/>
<comment type="caution">
    <text evidence="5">The sequence shown here is derived from an EMBL/GenBank/DDBJ whole genome shotgun (WGS) entry which is preliminary data.</text>
</comment>